<dbReference type="Pfam" id="PF08031">
    <property type="entry name" value="BBE"/>
    <property type="match status" value="1"/>
</dbReference>
<name>A0ABY2BCB9_9ACTN</name>
<dbReference type="InterPro" id="IPR012951">
    <property type="entry name" value="BBE"/>
</dbReference>
<dbReference type="Gene3D" id="3.30.43.10">
    <property type="entry name" value="Uridine Diphospho-n-acetylenolpyruvylglucosamine Reductase, domain 2"/>
    <property type="match status" value="1"/>
</dbReference>
<dbReference type="PROSITE" id="PS51387">
    <property type="entry name" value="FAD_PCMH"/>
    <property type="match status" value="1"/>
</dbReference>
<dbReference type="InterPro" id="IPR016166">
    <property type="entry name" value="FAD-bd_PCMH"/>
</dbReference>
<dbReference type="SUPFAM" id="SSF56176">
    <property type="entry name" value="FAD-binding/transporter-associated domain-like"/>
    <property type="match status" value="1"/>
</dbReference>
<evidence type="ECO:0000313" key="8">
    <source>
        <dbReference type="Proteomes" id="UP000295818"/>
    </source>
</evidence>
<comment type="cofactor">
    <cofactor evidence="1">
        <name>FAD</name>
        <dbReference type="ChEBI" id="CHEBI:57692"/>
    </cofactor>
</comment>
<dbReference type="Gene3D" id="3.30.465.10">
    <property type="match status" value="1"/>
</dbReference>
<accession>A0ABY2BCB9</accession>
<dbReference type="EMBL" id="SLWM01000023">
    <property type="protein sequence ID" value="TCO13285.1"/>
    <property type="molecule type" value="Genomic_DNA"/>
</dbReference>
<dbReference type="InterPro" id="IPR006094">
    <property type="entry name" value="Oxid_FAD_bind_N"/>
</dbReference>
<feature type="domain" description="FAD-binding PCMH-type" evidence="6">
    <location>
        <begin position="43"/>
        <end position="211"/>
    </location>
</feature>
<gene>
    <name evidence="7" type="ORF">EV644_123117</name>
</gene>
<keyword evidence="8" id="KW-1185">Reference proteome</keyword>
<evidence type="ECO:0000256" key="1">
    <source>
        <dbReference type="ARBA" id="ARBA00001974"/>
    </source>
</evidence>
<dbReference type="InterPro" id="IPR016169">
    <property type="entry name" value="FAD-bd_PCMH_sub2"/>
</dbReference>
<dbReference type="Proteomes" id="UP000295818">
    <property type="component" value="Unassembled WGS sequence"/>
</dbReference>
<protein>
    <submittedName>
        <fullName evidence="7">FAD/FMN-containing dehydrogenase</fullName>
    </submittedName>
</protein>
<sequence>MGRAAGAPQTRGMTSLKRLLGDQLLSPGHRGWDSELAGFNTAAVHRPDLVVAAEHADHIATTVRYAAERGLPVGVQATGHGISVPVDGGILLTTGRLRGVDIDPEARTARVEAGARWNQVIAAAAPYGLAPLNGSSPLVGVVGYTLGGGLGPMARQFGYAADHVRWIDVVTADGVPRRASVDEEPDLFWAMRGGKGNFGVVMAMEFGLMPVRTFYGGGLFFAAESAEAVLDTWWRWTAELPESMTTSLALLRLPDLPTVPAPLRGRVSAHVRITFLGVPADGDRLLAPLRGLGPIIDTVAERPYPEIGEVHQDPVDPMPLQERSILLDSFDVHAAKTLLEVAGPGSGCSAYIVELRHLGGAVARLPEVPSATGHRDTAFTLATIAPPDGMSASVLAALGPWGSGRAYINFLNGPGAEKQTARAFAPAVYQRLAELKRRYDPANLFRFNQNIPPIDSRPS</sequence>
<keyword evidence="3" id="KW-0285">Flavoprotein</keyword>
<comment type="caution">
    <text evidence="7">The sequence shown here is derived from an EMBL/GenBank/DDBJ whole genome shotgun (WGS) entry which is preliminary data.</text>
</comment>
<evidence type="ECO:0000256" key="4">
    <source>
        <dbReference type="ARBA" id="ARBA00022827"/>
    </source>
</evidence>
<dbReference type="Pfam" id="PF01565">
    <property type="entry name" value="FAD_binding_4"/>
    <property type="match status" value="1"/>
</dbReference>
<organism evidence="7 8">
    <name type="scientific">Kribbella orskensis</name>
    <dbReference type="NCBI Taxonomy" id="2512216"/>
    <lineage>
        <taxon>Bacteria</taxon>
        <taxon>Bacillati</taxon>
        <taxon>Actinomycetota</taxon>
        <taxon>Actinomycetes</taxon>
        <taxon>Propionibacteriales</taxon>
        <taxon>Kribbellaceae</taxon>
        <taxon>Kribbella</taxon>
    </lineage>
</organism>
<proteinExistence type="inferred from homology"/>
<comment type="similarity">
    <text evidence="2">Belongs to the oxygen-dependent FAD-linked oxidoreductase family.</text>
</comment>
<dbReference type="Gene3D" id="3.40.462.20">
    <property type="match status" value="1"/>
</dbReference>
<evidence type="ECO:0000256" key="3">
    <source>
        <dbReference type="ARBA" id="ARBA00022630"/>
    </source>
</evidence>
<dbReference type="InterPro" id="IPR050416">
    <property type="entry name" value="FAD-linked_Oxidoreductase"/>
</dbReference>
<evidence type="ECO:0000259" key="6">
    <source>
        <dbReference type="PROSITE" id="PS51387"/>
    </source>
</evidence>
<keyword evidence="5" id="KW-0560">Oxidoreductase</keyword>
<keyword evidence="4" id="KW-0274">FAD</keyword>
<reference evidence="7 8" key="1">
    <citation type="journal article" date="2015" name="Stand. Genomic Sci.">
        <title>Genomic Encyclopedia of Bacterial and Archaeal Type Strains, Phase III: the genomes of soil and plant-associated and newly described type strains.</title>
        <authorList>
            <person name="Whitman W.B."/>
            <person name="Woyke T."/>
            <person name="Klenk H.P."/>
            <person name="Zhou Y."/>
            <person name="Lilburn T.G."/>
            <person name="Beck B.J."/>
            <person name="De Vos P."/>
            <person name="Vandamme P."/>
            <person name="Eisen J.A."/>
            <person name="Garrity G."/>
            <person name="Hugenholtz P."/>
            <person name="Kyrpides N.C."/>
        </authorList>
    </citation>
    <scope>NUCLEOTIDE SEQUENCE [LARGE SCALE GENOMIC DNA]</scope>
    <source>
        <strain evidence="7 8">VKM Ac-2538</strain>
    </source>
</reference>
<dbReference type="InterPro" id="IPR016167">
    <property type="entry name" value="FAD-bd_PCMH_sub1"/>
</dbReference>
<dbReference type="InterPro" id="IPR036318">
    <property type="entry name" value="FAD-bd_PCMH-like_sf"/>
</dbReference>
<dbReference type="PANTHER" id="PTHR42973:SF39">
    <property type="entry name" value="FAD-BINDING PCMH-TYPE DOMAIN-CONTAINING PROTEIN"/>
    <property type="match status" value="1"/>
</dbReference>
<evidence type="ECO:0000256" key="2">
    <source>
        <dbReference type="ARBA" id="ARBA00005466"/>
    </source>
</evidence>
<dbReference type="PANTHER" id="PTHR42973">
    <property type="entry name" value="BINDING OXIDOREDUCTASE, PUTATIVE (AFU_ORTHOLOGUE AFUA_1G17690)-RELATED"/>
    <property type="match status" value="1"/>
</dbReference>
<evidence type="ECO:0000313" key="7">
    <source>
        <dbReference type="EMBL" id="TCO13285.1"/>
    </source>
</evidence>
<evidence type="ECO:0000256" key="5">
    <source>
        <dbReference type="ARBA" id="ARBA00023002"/>
    </source>
</evidence>